<proteinExistence type="predicted"/>
<protein>
    <submittedName>
        <fullName evidence="1">Uncharacterized protein</fullName>
    </submittedName>
</protein>
<dbReference type="VEuPathDB" id="AmoebaDB:ACA1_322120"/>
<dbReference type="Proteomes" id="UP000011083">
    <property type="component" value="Unassembled WGS sequence"/>
</dbReference>
<sequence length="205" mass="23081">MDGPQELAAFIVAHSTYMFVCHDAAVDFHLVKRFLERNGFLDTLIRLGLDDIWPSPRDFNVLLQDYLPQDVVDEEILRPSRPRGLRYYSPVNSGAQEVDVEEQIDLMYIDAVRDVKLLALAYPEMYNLATRIMTPHRAEILSNTMKVQSPSLCLTTGADYGPLSEGIQVKASIVLADVTRNGYELSVEKGCGQTAKVLQHFGEYL</sequence>
<dbReference type="EMBL" id="KB008072">
    <property type="protein sequence ID" value="ELR14115.1"/>
    <property type="molecule type" value="Genomic_DNA"/>
</dbReference>
<dbReference type="RefSeq" id="XP_004336128.1">
    <property type="nucleotide sequence ID" value="XM_004336080.1"/>
</dbReference>
<reference evidence="1 2" key="1">
    <citation type="journal article" date="2013" name="Genome Biol.">
        <title>Genome of Acanthamoeba castellanii highlights extensive lateral gene transfer and early evolution of tyrosine kinase signaling.</title>
        <authorList>
            <person name="Clarke M."/>
            <person name="Lohan A.J."/>
            <person name="Liu B."/>
            <person name="Lagkouvardos I."/>
            <person name="Roy S."/>
            <person name="Zafar N."/>
            <person name="Bertelli C."/>
            <person name="Schilde C."/>
            <person name="Kianianmomeni A."/>
            <person name="Burglin T.R."/>
            <person name="Frech C."/>
            <person name="Turcotte B."/>
            <person name="Kopec K.O."/>
            <person name="Synnott J.M."/>
            <person name="Choo C."/>
            <person name="Paponov I."/>
            <person name="Finkler A."/>
            <person name="Soon Heng Tan C."/>
            <person name="Hutchins A.P."/>
            <person name="Weinmeier T."/>
            <person name="Rattei T."/>
            <person name="Chu J.S."/>
            <person name="Gimenez G."/>
            <person name="Irimia M."/>
            <person name="Rigden D.J."/>
            <person name="Fitzpatrick D.A."/>
            <person name="Lorenzo-Morales J."/>
            <person name="Bateman A."/>
            <person name="Chiu C.H."/>
            <person name="Tang P."/>
            <person name="Hegemann P."/>
            <person name="Fromm H."/>
            <person name="Raoult D."/>
            <person name="Greub G."/>
            <person name="Miranda-Saavedra D."/>
            <person name="Chen N."/>
            <person name="Nash P."/>
            <person name="Ginger M.L."/>
            <person name="Horn M."/>
            <person name="Schaap P."/>
            <person name="Caler L."/>
            <person name="Loftus B."/>
        </authorList>
    </citation>
    <scope>NUCLEOTIDE SEQUENCE [LARGE SCALE GENOMIC DNA]</scope>
    <source>
        <strain evidence="1 2">Neff</strain>
    </source>
</reference>
<name>L8GM45_ACACF</name>
<gene>
    <name evidence="1" type="ORF">ACA1_322120</name>
</gene>
<organism evidence="1 2">
    <name type="scientific">Acanthamoeba castellanii (strain ATCC 30010 / Neff)</name>
    <dbReference type="NCBI Taxonomy" id="1257118"/>
    <lineage>
        <taxon>Eukaryota</taxon>
        <taxon>Amoebozoa</taxon>
        <taxon>Discosea</taxon>
        <taxon>Longamoebia</taxon>
        <taxon>Centramoebida</taxon>
        <taxon>Acanthamoebidae</taxon>
        <taxon>Acanthamoeba</taxon>
    </lineage>
</organism>
<dbReference type="KEGG" id="acan:ACA1_322120"/>
<accession>L8GM45</accession>
<dbReference type="GeneID" id="14914686"/>
<keyword evidence="2" id="KW-1185">Reference proteome</keyword>
<dbReference type="AlphaFoldDB" id="L8GM45"/>
<evidence type="ECO:0000313" key="2">
    <source>
        <dbReference type="Proteomes" id="UP000011083"/>
    </source>
</evidence>
<evidence type="ECO:0000313" key="1">
    <source>
        <dbReference type="EMBL" id="ELR14115.1"/>
    </source>
</evidence>